<dbReference type="SMART" id="SM00825">
    <property type="entry name" value="PKS_KS"/>
    <property type="match status" value="1"/>
</dbReference>
<sequence>MTPPTGHLLARPGVICNLGAGLSEIGTRLLQGDASHLAAQAGWLASRETAVGAVTHALPPFPAGVPPQLRSRNNQLLLASARQIEDSLRTAVDRYGPSRVGVVLGTSTSGVNDNAPAFTELAATGAWPEDYDYRRQSINAPAEFLSHWLSCCGPGYTLSTACTSSARALLSARRLLDLDLCDAVICGGVDTLCRLTLNGFASLEAISSTPCLPFSANRQGINIGEACALFLMTRDDSALDGVRLLGGAGSSDAWHMSAPEPTGAGARQVMHKAVTDAGIAPEAIAWVNLHGTGTALNDAMESHAMHAFFPAGVPCASTKGMTGHALGAAGALEAALCWFTLSSENAGAILPPHVWDGQPDPALPRLHFSTKGQTLAPGVPRIAMSNSFAFGGNNTSLIFEGRP</sequence>
<name>A0A484Q0W1_9ZZZZ</name>
<protein>
    <submittedName>
        <fullName evidence="5">3-oxoacyl-[ACP] synthase FabV like</fullName>
        <ecNumber evidence="5">2.3.1.41</ecNumber>
    </submittedName>
</protein>
<dbReference type="Pfam" id="PF02801">
    <property type="entry name" value="Ketoacyl-synt_C"/>
    <property type="match status" value="1"/>
</dbReference>
<gene>
    <name evidence="5" type="ORF">ANDO1_3478</name>
    <name evidence="4" type="ORF">ANDO2_3384</name>
</gene>
<dbReference type="PROSITE" id="PS52004">
    <property type="entry name" value="KS3_2"/>
    <property type="match status" value="1"/>
</dbReference>
<dbReference type="Gene3D" id="3.40.47.10">
    <property type="match status" value="1"/>
</dbReference>
<dbReference type="InterPro" id="IPR016039">
    <property type="entry name" value="Thiolase-like"/>
</dbReference>
<dbReference type="NCBIfam" id="NF006618">
    <property type="entry name" value="PRK09185.1"/>
    <property type="match status" value="1"/>
</dbReference>
<accession>A0A484Q0W1</accession>
<feature type="domain" description="Ketosynthase family 3 (KS3)" evidence="3">
    <location>
        <begin position="1"/>
        <end position="401"/>
    </location>
</feature>
<comment type="similarity">
    <text evidence="1">Belongs to the thiolase-like superfamily. Beta-ketoacyl-ACP synthases family.</text>
</comment>
<dbReference type="PANTHER" id="PTHR11712">
    <property type="entry name" value="POLYKETIDE SYNTHASE-RELATED"/>
    <property type="match status" value="1"/>
</dbReference>
<dbReference type="Pfam" id="PF00109">
    <property type="entry name" value="ketoacyl-synt"/>
    <property type="match status" value="1"/>
</dbReference>
<dbReference type="GO" id="GO:0004315">
    <property type="term" value="F:3-oxoacyl-[acyl-carrier-protein] synthase activity"/>
    <property type="evidence" value="ECO:0007669"/>
    <property type="project" value="UniProtKB-EC"/>
</dbReference>
<proteinExistence type="inferred from homology"/>
<reference evidence="5" key="1">
    <citation type="submission" date="2019-03" db="EMBL/GenBank/DDBJ databases">
        <authorList>
            <person name="Danneels B."/>
        </authorList>
    </citation>
    <scope>NUCLEOTIDE SEQUENCE</scope>
</reference>
<dbReference type="AlphaFoldDB" id="A0A484Q0W1"/>
<evidence type="ECO:0000256" key="2">
    <source>
        <dbReference type="ARBA" id="ARBA00022679"/>
    </source>
</evidence>
<dbReference type="InterPro" id="IPR014030">
    <property type="entry name" value="Ketoacyl_synth_N"/>
</dbReference>
<organism evidence="5">
    <name type="scientific">plant metagenome</name>
    <dbReference type="NCBI Taxonomy" id="1297885"/>
    <lineage>
        <taxon>unclassified sequences</taxon>
        <taxon>metagenomes</taxon>
        <taxon>organismal metagenomes</taxon>
    </lineage>
</organism>
<dbReference type="EC" id="2.3.1.41" evidence="5"/>
<evidence type="ECO:0000259" key="3">
    <source>
        <dbReference type="PROSITE" id="PS52004"/>
    </source>
</evidence>
<dbReference type="CDD" id="cd00834">
    <property type="entry name" value="KAS_I_II"/>
    <property type="match status" value="1"/>
</dbReference>
<dbReference type="GO" id="GO:0005829">
    <property type="term" value="C:cytosol"/>
    <property type="evidence" value="ECO:0007669"/>
    <property type="project" value="TreeGrafter"/>
</dbReference>
<evidence type="ECO:0000313" key="4">
    <source>
        <dbReference type="EMBL" id="VFR23868.1"/>
    </source>
</evidence>
<dbReference type="SUPFAM" id="SSF53901">
    <property type="entry name" value="Thiolase-like"/>
    <property type="match status" value="2"/>
</dbReference>
<dbReference type="InterPro" id="IPR020841">
    <property type="entry name" value="PKS_Beta-ketoAc_synthase_dom"/>
</dbReference>
<dbReference type="InterPro" id="IPR000794">
    <property type="entry name" value="Beta-ketoacyl_synthase"/>
</dbReference>
<evidence type="ECO:0000313" key="5">
    <source>
        <dbReference type="EMBL" id="VFR30479.1"/>
    </source>
</evidence>
<dbReference type="GO" id="GO:0006633">
    <property type="term" value="P:fatty acid biosynthetic process"/>
    <property type="evidence" value="ECO:0007669"/>
    <property type="project" value="TreeGrafter"/>
</dbReference>
<keyword evidence="2 5" id="KW-0808">Transferase</keyword>
<keyword evidence="5" id="KW-0012">Acyltransferase</keyword>
<evidence type="ECO:0000256" key="1">
    <source>
        <dbReference type="ARBA" id="ARBA00008467"/>
    </source>
</evidence>
<dbReference type="InterPro" id="IPR014031">
    <property type="entry name" value="Ketoacyl_synth_C"/>
</dbReference>
<dbReference type="EMBL" id="CAADHZ010000022">
    <property type="protein sequence ID" value="VFR30479.1"/>
    <property type="molecule type" value="Genomic_DNA"/>
</dbReference>
<dbReference type="EMBL" id="CAADIB010000004">
    <property type="protein sequence ID" value="VFR23868.1"/>
    <property type="molecule type" value="Genomic_DNA"/>
</dbReference>
<dbReference type="PANTHER" id="PTHR11712:SF320">
    <property type="entry name" value="BETA-KETOACYL SYNTHASE"/>
    <property type="match status" value="1"/>
</dbReference>